<feature type="region of interest" description="Disordered" evidence="1">
    <location>
        <begin position="129"/>
        <end position="157"/>
    </location>
</feature>
<keyword evidence="3" id="KW-1185">Reference proteome</keyword>
<protein>
    <submittedName>
        <fullName evidence="2">Uncharacterized protein</fullName>
    </submittedName>
</protein>
<dbReference type="Proteomes" id="UP000784294">
    <property type="component" value="Unassembled WGS sequence"/>
</dbReference>
<dbReference type="AlphaFoldDB" id="A0A448WGR5"/>
<proteinExistence type="predicted"/>
<reference evidence="2" key="1">
    <citation type="submission" date="2018-11" db="EMBL/GenBank/DDBJ databases">
        <authorList>
            <consortium name="Pathogen Informatics"/>
        </authorList>
    </citation>
    <scope>NUCLEOTIDE SEQUENCE</scope>
</reference>
<evidence type="ECO:0000313" key="3">
    <source>
        <dbReference type="Proteomes" id="UP000784294"/>
    </source>
</evidence>
<evidence type="ECO:0000313" key="2">
    <source>
        <dbReference type="EMBL" id="VEL11327.1"/>
    </source>
</evidence>
<dbReference type="EMBL" id="CAAALY010011504">
    <property type="protein sequence ID" value="VEL11327.1"/>
    <property type="molecule type" value="Genomic_DNA"/>
</dbReference>
<evidence type="ECO:0000256" key="1">
    <source>
        <dbReference type="SAM" id="MobiDB-lite"/>
    </source>
</evidence>
<sequence length="262" mass="27824">MYHVHGLTLEMIMQTMDPGLGTFILTPSSIESPHCQAPVSTTKSTYPCDFGTCASSEDGRNTLLTQPDASAVSALPDSLIVTLEHPRKEEKCESKGSKVDNNFPCLKYSSLQITNNVGKPNLNLSTVASCPNSSEANEPSHLATTSSTTSVPMVGSTHTQPHLHIHHHAHSSSASITQGPGTVLPLLMSPDRPLSSCLARHFDPPTRLMLPHGPSVVERRRALEQIHLASTEVAVAASTPASAKSGLDSRVSGPVQQLLISS</sequence>
<comment type="caution">
    <text evidence="2">The sequence shown here is derived from an EMBL/GenBank/DDBJ whole genome shotgun (WGS) entry which is preliminary data.</text>
</comment>
<organism evidence="2 3">
    <name type="scientific">Protopolystoma xenopodis</name>
    <dbReference type="NCBI Taxonomy" id="117903"/>
    <lineage>
        <taxon>Eukaryota</taxon>
        <taxon>Metazoa</taxon>
        <taxon>Spiralia</taxon>
        <taxon>Lophotrochozoa</taxon>
        <taxon>Platyhelminthes</taxon>
        <taxon>Monogenea</taxon>
        <taxon>Polyopisthocotylea</taxon>
        <taxon>Polystomatidea</taxon>
        <taxon>Polystomatidae</taxon>
        <taxon>Protopolystoma</taxon>
    </lineage>
</organism>
<name>A0A448WGR5_9PLAT</name>
<gene>
    <name evidence="2" type="ORF">PXEA_LOCUS4767</name>
</gene>
<accession>A0A448WGR5</accession>